<dbReference type="AlphaFoldDB" id="F0H3S1"/>
<dbReference type="Proteomes" id="UP000003155">
    <property type="component" value="Unassembled WGS sequence"/>
</dbReference>
<evidence type="ECO:0000313" key="1">
    <source>
        <dbReference type="EMBL" id="EGC87481.1"/>
    </source>
</evidence>
<keyword evidence="2" id="KW-1185">Reference proteome</keyword>
<protein>
    <submittedName>
        <fullName evidence="1">Conserved domain protein</fullName>
    </submittedName>
</protein>
<dbReference type="EMBL" id="AEXO01000008">
    <property type="protein sequence ID" value="EGC87481.1"/>
    <property type="molecule type" value="Genomic_DNA"/>
</dbReference>
<reference evidence="1 2" key="1">
    <citation type="submission" date="2011-02" db="EMBL/GenBank/DDBJ databases">
        <authorList>
            <person name="Durkin A.S."/>
            <person name="Madupu R."/>
            <person name="Torralba M."/>
            <person name="Gillis M."/>
            <person name="Methe B."/>
            <person name="Sutton G."/>
            <person name="Nelson K.E."/>
        </authorList>
    </citation>
    <scope>NUCLEOTIDE SEQUENCE [LARGE SCALE GENOMIC DNA]</scope>
    <source>
        <strain evidence="1 2">CRIS 18C-A</strain>
    </source>
</reference>
<organism evidence="1 2">
    <name type="scientific">Prevotella denticola CRIS 18C-A</name>
    <dbReference type="NCBI Taxonomy" id="944557"/>
    <lineage>
        <taxon>Bacteria</taxon>
        <taxon>Pseudomonadati</taxon>
        <taxon>Bacteroidota</taxon>
        <taxon>Bacteroidia</taxon>
        <taxon>Bacteroidales</taxon>
        <taxon>Prevotellaceae</taxon>
        <taxon>Prevotella</taxon>
    </lineage>
</organism>
<name>F0H3S1_9BACT</name>
<proteinExistence type="predicted"/>
<gene>
    <name evidence="1" type="ORF">HMPREF9303_2255</name>
</gene>
<sequence>MPWPEVCRHFGEAVLKVESDKMNMKGKGPAGICRPGLSYLAGAKTLVDCLLSDGQNVLSS</sequence>
<comment type="caution">
    <text evidence="1">The sequence shown here is derived from an EMBL/GenBank/DDBJ whole genome shotgun (WGS) entry which is preliminary data.</text>
</comment>
<evidence type="ECO:0000313" key="2">
    <source>
        <dbReference type="Proteomes" id="UP000003155"/>
    </source>
</evidence>
<accession>F0H3S1</accession>